<dbReference type="RefSeq" id="WP_229849692.1">
    <property type="nucleotide sequence ID" value="NZ_BMUL01000004.1"/>
</dbReference>
<feature type="compositionally biased region" description="Polar residues" evidence="1">
    <location>
        <begin position="1"/>
        <end position="15"/>
    </location>
</feature>
<sequence length="249" mass="25892">MRSDLTTESTESTRGTAADPGWDRPSAAASVGRRGIVRMGAVLGSLGLLAAAAPASAAGAAPVPTAGDPAARKPILVGANPGLQLFDGAGACTAYLSTWQVDWSTHGAGNVLVLWRPDGVRVVGEDPRLALWLADHFVRHFPELDGLPWSAPRFHRSEVLVGIDLASGLRARGGGVDVSMAGVLDRRAFATDRFPLGDTEHSLSLVLGPCERARAHVDGRLLPGAISRGGTPERPSSSAFLAAAEVWRA</sequence>
<accession>A0A918W6F9</accession>
<evidence type="ECO:0000256" key="1">
    <source>
        <dbReference type="SAM" id="MobiDB-lite"/>
    </source>
</evidence>
<reference evidence="2" key="2">
    <citation type="submission" date="2020-09" db="EMBL/GenBank/DDBJ databases">
        <authorList>
            <person name="Sun Q."/>
            <person name="Ohkuma M."/>
        </authorList>
    </citation>
    <scope>NUCLEOTIDE SEQUENCE</scope>
    <source>
        <strain evidence="2">JCM 4518</strain>
    </source>
</reference>
<reference evidence="2" key="1">
    <citation type="journal article" date="2014" name="Int. J. Syst. Evol. Microbiol.">
        <title>Complete genome sequence of Corynebacterium casei LMG S-19264T (=DSM 44701T), isolated from a smear-ripened cheese.</title>
        <authorList>
            <consortium name="US DOE Joint Genome Institute (JGI-PGF)"/>
            <person name="Walter F."/>
            <person name="Albersmeier A."/>
            <person name="Kalinowski J."/>
            <person name="Ruckert C."/>
        </authorList>
    </citation>
    <scope>NUCLEOTIDE SEQUENCE</scope>
    <source>
        <strain evidence="2">JCM 4518</strain>
    </source>
</reference>
<feature type="region of interest" description="Disordered" evidence="1">
    <location>
        <begin position="1"/>
        <end position="26"/>
    </location>
</feature>
<keyword evidence="3" id="KW-1185">Reference proteome</keyword>
<name>A0A918W6F9_9ACTN</name>
<dbReference type="EMBL" id="BMUL01000004">
    <property type="protein sequence ID" value="GHA77782.1"/>
    <property type="molecule type" value="Genomic_DNA"/>
</dbReference>
<gene>
    <name evidence="2" type="ORF">GCM10010305_21070</name>
</gene>
<dbReference type="InterPro" id="IPR006311">
    <property type="entry name" value="TAT_signal"/>
</dbReference>
<protein>
    <submittedName>
        <fullName evidence="2">Uncharacterized protein</fullName>
    </submittedName>
</protein>
<dbReference type="Proteomes" id="UP000644020">
    <property type="component" value="Unassembled WGS sequence"/>
</dbReference>
<proteinExistence type="predicted"/>
<dbReference type="PROSITE" id="PS51318">
    <property type="entry name" value="TAT"/>
    <property type="match status" value="1"/>
</dbReference>
<comment type="caution">
    <text evidence="2">The sequence shown here is derived from an EMBL/GenBank/DDBJ whole genome shotgun (WGS) entry which is preliminary data.</text>
</comment>
<dbReference type="AlphaFoldDB" id="A0A918W6F9"/>
<evidence type="ECO:0000313" key="3">
    <source>
        <dbReference type="Proteomes" id="UP000644020"/>
    </source>
</evidence>
<evidence type="ECO:0000313" key="2">
    <source>
        <dbReference type="EMBL" id="GHA77782.1"/>
    </source>
</evidence>
<organism evidence="2 3">
    <name type="scientific">Streptomyces termitum</name>
    <dbReference type="NCBI Taxonomy" id="67368"/>
    <lineage>
        <taxon>Bacteria</taxon>
        <taxon>Bacillati</taxon>
        <taxon>Actinomycetota</taxon>
        <taxon>Actinomycetes</taxon>
        <taxon>Kitasatosporales</taxon>
        <taxon>Streptomycetaceae</taxon>
        <taxon>Streptomyces</taxon>
    </lineage>
</organism>